<dbReference type="Proteomes" id="UP000018680">
    <property type="component" value="Chromosome"/>
</dbReference>
<name>V5WLT2_9SPIO</name>
<dbReference type="eggNOG" id="ENOG5031DN4">
    <property type="taxonomic scope" value="Bacteria"/>
</dbReference>
<dbReference type="AlphaFoldDB" id="V5WLT2"/>
<organism evidence="1 2">
    <name type="scientific">Salinispira pacifica</name>
    <dbReference type="NCBI Taxonomy" id="1307761"/>
    <lineage>
        <taxon>Bacteria</taxon>
        <taxon>Pseudomonadati</taxon>
        <taxon>Spirochaetota</taxon>
        <taxon>Spirochaetia</taxon>
        <taxon>Spirochaetales</taxon>
        <taxon>Spirochaetaceae</taxon>
        <taxon>Salinispira</taxon>
    </lineage>
</organism>
<dbReference type="STRING" id="1307761.L21SP2_3235"/>
<accession>V5WLT2</accession>
<sequence length="416" mass="45586">MIPQKQIILIFSLLICIPGAASGEEILSEEFGWAQNLTETWELLDYDANNGIASFSDMEGHAIYQILLRDPDQAGDDAPALGAQIASQLAGTETPEADTAPFTFSGHNAALTEAKWTAGSNPVHGYIVTIDDKPLEPGASPYPFDYILIAFSLEEEFNLYHDFILSNLDGFSPLEEETPMPGAISLFIRSSGGSPAAPPRLNPVENPRPGMSSQRMQPMLNLPLEPGSSADIEAAVAVIDREARILNQFAEAPEETRTAAWRRFYQMLYKDSWYDMRSAAEVIAGRLEGHGVMRSEWPGEILSWVQNFAYRRTGSLSDLEPAWVCITEESGDCDSLGLAYMAILEHLGFESVLMISEKHGHSLVGVDVNGPGARFPHRGTQWLVAELTADVSIGMIAADQSNPEDWMGFDLGFRAE</sequence>
<protein>
    <recommendedName>
        <fullName evidence="3">Transglutaminase-like domain-containing protein</fullName>
    </recommendedName>
</protein>
<dbReference type="HOGENOM" id="CLU_653650_0_0_12"/>
<proteinExistence type="predicted"/>
<evidence type="ECO:0008006" key="3">
    <source>
        <dbReference type="Google" id="ProtNLM"/>
    </source>
</evidence>
<dbReference type="EMBL" id="CP006939">
    <property type="protein sequence ID" value="AHC16575.1"/>
    <property type="molecule type" value="Genomic_DNA"/>
</dbReference>
<dbReference type="KEGG" id="slr:L21SP2_3235"/>
<keyword evidence="2" id="KW-1185">Reference proteome</keyword>
<evidence type="ECO:0000313" key="2">
    <source>
        <dbReference type="Proteomes" id="UP000018680"/>
    </source>
</evidence>
<reference evidence="1 2" key="1">
    <citation type="journal article" date="2015" name="Stand. Genomic Sci.">
        <title>Complete genome sequence and description of Salinispira pacifica gen. nov., sp. nov., a novel spirochaete isolated form a hypersaline microbial mat.</title>
        <authorList>
            <person name="Ben Hania W."/>
            <person name="Joseph M."/>
            <person name="Schumann P."/>
            <person name="Bunk B."/>
            <person name="Fiebig A."/>
            <person name="Sproer C."/>
            <person name="Klenk H.P."/>
            <person name="Fardeau M.L."/>
            <person name="Spring S."/>
        </authorList>
    </citation>
    <scope>NUCLEOTIDE SEQUENCE [LARGE SCALE GENOMIC DNA]</scope>
    <source>
        <strain evidence="1 2">L21-RPul-D2</strain>
    </source>
</reference>
<evidence type="ECO:0000313" key="1">
    <source>
        <dbReference type="EMBL" id="AHC16575.1"/>
    </source>
</evidence>
<gene>
    <name evidence="1" type="ORF">L21SP2_3235</name>
</gene>